<keyword evidence="2" id="KW-0472">Membrane</keyword>
<proteinExistence type="predicted"/>
<keyword evidence="2" id="KW-1133">Transmembrane helix</keyword>
<organism evidence="3 4">
    <name type="scientific">Xylanimonas oleitrophica</name>
    <dbReference type="NCBI Taxonomy" id="2607479"/>
    <lineage>
        <taxon>Bacteria</taxon>
        <taxon>Bacillati</taxon>
        <taxon>Actinomycetota</taxon>
        <taxon>Actinomycetes</taxon>
        <taxon>Micrococcales</taxon>
        <taxon>Promicromonosporaceae</taxon>
        <taxon>Xylanimonas</taxon>
    </lineage>
</organism>
<feature type="region of interest" description="Disordered" evidence="1">
    <location>
        <begin position="181"/>
        <end position="200"/>
    </location>
</feature>
<gene>
    <name evidence="3" type="ORF">DNL40_08360</name>
</gene>
<feature type="transmembrane region" description="Helical" evidence="2">
    <location>
        <begin position="146"/>
        <end position="166"/>
    </location>
</feature>
<comment type="caution">
    <text evidence="3">The sequence shown here is derived from an EMBL/GenBank/DDBJ whole genome shotgun (WGS) entry which is preliminary data.</text>
</comment>
<protein>
    <submittedName>
        <fullName evidence="3">Uncharacterized protein</fullName>
    </submittedName>
</protein>
<dbReference type="AlphaFoldDB" id="A0A2W5WS88"/>
<evidence type="ECO:0000256" key="2">
    <source>
        <dbReference type="SAM" id="Phobius"/>
    </source>
</evidence>
<dbReference type="RefSeq" id="WP_111250782.1">
    <property type="nucleotide sequence ID" value="NZ_QKWH01000004.1"/>
</dbReference>
<dbReference type="EMBL" id="QKWH01000004">
    <property type="protein sequence ID" value="PZR53503.1"/>
    <property type="molecule type" value="Genomic_DNA"/>
</dbReference>
<evidence type="ECO:0000313" key="3">
    <source>
        <dbReference type="EMBL" id="PZR53503.1"/>
    </source>
</evidence>
<dbReference type="Proteomes" id="UP000248783">
    <property type="component" value="Unassembled WGS sequence"/>
</dbReference>
<name>A0A2W5WS88_9MICO</name>
<reference evidence="3 4" key="1">
    <citation type="submission" date="2018-06" db="EMBL/GenBank/DDBJ databases">
        <title>Whole genome sequencing of a novel hydrocarbon degrading bacterial strain, PW21 isolated from oil contaminated produced water sample.</title>
        <authorList>
            <person name="Nagkirti P."/>
            <person name="Shaikh A."/>
            <person name="Gowdaman V."/>
            <person name="Engineer A.E."/>
            <person name="Dagar S."/>
            <person name="Dhakephalkar P.K."/>
        </authorList>
    </citation>
    <scope>NUCLEOTIDE SEQUENCE [LARGE SCALE GENOMIC DNA]</scope>
    <source>
        <strain evidence="3 4">PW21</strain>
    </source>
</reference>
<feature type="transmembrane region" description="Helical" evidence="2">
    <location>
        <begin position="120"/>
        <end position="140"/>
    </location>
</feature>
<accession>A0A2W5WS88</accession>
<evidence type="ECO:0000256" key="1">
    <source>
        <dbReference type="SAM" id="MobiDB-lite"/>
    </source>
</evidence>
<sequence>MSAGGARDDEARRRAFARSARRWMHAYPRRWRDVRGDELLGVLEDVAAEGAAAGGGRFPRRLPAREAAALVRAGWALRWRERPPWYLWLAYRALDRRLPERYLWWVVDDIRGPLYLWRRLSLAVASGALTYAALSVAGVLVRGFSWGTVAAMLAGFLVMSVLTRGYHRRTAMQRHVYDHPAAAGARPGAGGRADPPPSSR</sequence>
<evidence type="ECO:0000313" key="4">
    <source>
        <dbReference type="Proteomes" id="UP000248783"/>
    </source>
</evidence>
<keyword evidence="2" id="KW-0812">Transmembrane</keyword>
<keyword evidence="4" id="KW-1185">Reference proteome</keyword>